<evidence type="ECO:0000313" key="3">
    <source>
        <dbReference type="EMBL" id="PJG54831.1"/>
    </source>
</evidence>
<dbReference type="Pfam" id="PF03797">
    <property type="entry name" value="Autotransporter"/>
    <property type="match status" value="1"/>
</dbReference>
<dbReference type="Gene3D" id="2.40.128.130">
    <property type="entry name" value="Autotransporter beta-domain"/>
    <property type="match status" value="1"/>
</dbReference>
<dbReference type="EMBL" id="PGVG01000008">
    <property type="protein sequence ID" value="PJG54831.1"/>
    <property type="molecule type" value="Genomic_DNA"/>
</dbReference>
<feature type="chain" id="PRO_5014915667" description="Autotransporter domain-containing protein" evidence="1">
    <location>
        <begin position="35"/>
        <end position="494"/>
    </location>
</feature>
<feature type="signal peptide" evidence="1">
    <location>
        <begin position="1"/>
        <end position="34"/>
    </location>
</feature>
<reference evidence="3 4" key="1">
    <citation type="submission" date="2017-11" db="EMBL/GenBank/DDBJ databases">
        <title>Bradyrhizobium forestalis sp. nov., an efficient nitrogen-fixing bacterium isolated from nodules of forest legume species in the Amazon.</title>
        <authorList>
            <person name="Costa E.M."/>
            <person name="Guimaraes A."/>
            <person name="Carvalho T.S."/>
            <person name="Rodrigues T.L."/>
            <person name="Ribeiro P.R.A."/>
            <person name="Lebbe L."/>
            <person name="Willems A."/>
            <person name="Moreira F.M.S."/>
        </authorList>
    </citation>
    <scope>NUCLEOTIDE SEQUENCE [LARGE SCALE GENOMIC DNA]</scope>
    <source>
        <strain evidence="3 4">INPA54B</strain>
    </source>
</reference>
<protein>
    <recommendedName>
        <fullName evidence="2">Autotransporter domain-containing protein</fullName>
    </recommendedName>
</protein>
<keyword evidence="1" id="KW-0732">Signal</keyword>
<dbReference type="GO" id="GO:0019867">
    <property type="term" value="C:outer membrane"/>
    <property type="evidence" value="ECO:0007669"/>
    <property type="project" value="InterPro"/>
</dbReference>
<dbReference type="Proteomes" id="UP000231194">
    <property type="component" value="Unassembled WGS sequence"/>
</dbReference>
<name>A0A2M8RAH6_9BRAD</name>
<accession>A0A2M8RAH6</accession>
<feature type="domain" description="Autotransporter" evidence="2">
    <location>
        <begin position="218"/>
        <end position="494"/>
    </location>
</feature>
<gene>
    <name evidence="3" type="ORF">CVM73_12065</name>
</gene>
<evidence type="ECO:0000256" key="1">
    <source>
        <dbReference type="SAM" id="SignalP"/>
    </source>
</evidence>
<dbReference type="NCBIfam" id="TIGR01414">
    <property type="entry name" value="autotrans_barl"/>
    <property type="match status" value="1"/>
</dbReference>
<dbReference type="OrthoDB" id="5292073at2"/>
<evidence type="ECO:0000259" key="2">
    <source>
        <dbReference type="PROSITE" id="PS51208"/>
    </source>
</evidence>
<dbReference type="SMART" id="SM00869">
    <property type="entry name" value="Autotransporter"/>
    <property type="match status" value="1"/>
</dbReference>
<dbReference type="AlphaFoldDB" id="A0A2M8RAH6"/>
<comment type="caution">
    <text evidence="3">The sequence shown here is derived from an EMBL/GenBank/DDBJ whole genome shotgun (WGS) entry which is preliminary data.</text>
</comment>
<proteinExistence type="predicted"/>
<dbReference type="SUPFAM" id="SSF103515">
    <property type="entry name" value="Autotransporter"/>
    <property type="match status" value="1"/>
</dbReference>
<organism evidence="3 4">
    <name type="scientific">Bradyrhizobium forestalis</name>
    <dbReference type="NCBI Taxonomy" id="1419263"/>
    <lineage>
        <taxon>Bacteria</taxon>
        <taxon>Pseudomonadati</taxon>
        <taxon>Pseudomonadota</taxon>
        <taxon>Alphaproteobacteria</taxon>
        <taxon>Hyphomicrobiales</taxon>
        <taxon>Nitrobacteraceae</taxon>
        <taxon>Bradyrhizobium</taxon>
    </lineage>
</organism>
<sequence>MKSKSAGKALSGQWLCGYALGLAATVLLAESASAQTGFIDTTGYGFVSLDGPIVVNQAFGPGQNIAGIVQLAPNPLATVTQTGFYNRTAIIQVDATNTAAITQTGDFSHAYVIQVGPTNASAVAQTGNNSSAIVIQLAASPIAALGTGYLQRVASNLLFAPETAAALPSMAQLSGQDFSRDLFSQLDTGRGQACIDQAPAAPAPLVTKAPVVKAPPIANPCRIALFVQGNYHHGDRADAFGSTKYSYDSGGVLAGAKFYVTPNVTIGPTFGYTRTAADFRQGLGSTDLDSYHLGGFFAYDTSALFVHAVAAYGWNRFDVSRTGFGAPITPKTDGNTSVAAIKAGYLFDVGLGRLGPIGGFTYSHTRVDGYSETGDPFLTQTVAGQSLQSAVVSGGIRFQPRIAVFGARADSFVDVTVEKDLRDATRVLQTTFTLAPAVPIFTPVRPFNDTYVRIAGGIGYDVSPNARLTVSAEGLVANRGANSVGVNAGLRFGF</sequence>
<dbReference type="InterPro" id="IPR006315">
    <property type="entry name" value="OM_autotransptr_brl_dom"/>
</dbReference>
<dbReference type="InterPro" id="IPR036709">
    <property type="entry name" value="Autotransporte_beta_dom_sf"/>
</dbReference>
<dbReference type="PROSITE" id="PS51208">
    <property type="entry name" value="AUTOTRANSPORTER"/>
    <property type="match status" value="1"/>
</dbReference>
<dbReference type="RefSeq" id="WP_100232201.1">
    <property type="nucleotide sequence ID" value="NZ_PGVG01000008.1"/>
</dbReference>
<evidence type="ECO:0000313" key="4">
    <source>
        <dbReference type="Proteomes" id="UP000231194"/>
    </source>
</evidence>
<dbReference type="InterPro" id="IPR005546">
    <property type="entry name" value="Autotransporte_beta"/>
</dbReference>
<keyword evidence="4" id="KW-1185">Reference proteome</keyword>